<keyword evidence="1" id="KW-0575">Peroxidase</keyword>
<evidence type="ECO:0000256" key="2">
    <source>
        <dbReference type="SAM" id="MobiDB-lite"/>
    </source>
</evidence>
<dbReference type="InterPro" id="IPR037120">
    <property type="entry name" value="Haem_peroxidase_sf_animal"/>
</dbReference>
<keyword evidence="1" id="KW-0560">Oxidoreductase</keyword>
<dbReference type="OMA" id="CISTHEE"/>
<dbReference type="InterPro" id="IPR019791">
    <property type="entry name" value="Haem_peroxidase_animal"/>
</dbReference>
<feature type="region of interest" description="Disordered" evidence="2">
    <location>
        <begin position="1"/>
        <end position="39"/>
    </location>
</feature>
<dbReference type="SUPFAM" id="SSF48113">
    <property type="entry name" value="Heme-dependent peroxidases"/>
    <property type="match status" value="2"/>
</dbReference>
<dbReference type="PANTHER" id="PTHR11475">
    <property type="entry name" value="OXIDASE/PEROXIDASE"/>
    <property type="match status" value="1"/>
</dbReference>
<sequence>MSGEDQRDRRENAERKRDASKKNKRKRQQSDGHGVNGDGGGGDVYALFVTDYIYGIDYDLQARARSAIEAERFAYQSRQNRIQSASTFCRVRSEKPCPPTKYRTPSGACNNVRHPAWGARGSPFLKLLAPIYSDGISRPRQSVNTHSLPTSTDVVSSVLISPSSFSAPEVGAHEGLTSLSAVWSEMVLQDIAATVHSTGPADQCCSSERRHPECYEMRDERSDCKRYWRSMPSLTVHGCQFEGREQMNGVSAYLDGSAIYGATDEDLHLLRSYEDGLVEVNVCVPYKRNETECLLQRVLLREHNRVARKLAQANVHWDDAKLFLEARRIVVAQLQHVTLNEYVPAILRETALVDSELRSLANGFYAGYSSSNRAGTYDAVALTALRALAWTIGLQKGSVEEHVTKSALRVSLTNAPEAAAWSVHEARDHGVPGYVRFLSDCMGGNVKIGNFTDLTRVMRPERAQLLSTIYAHPEDIDLLVGGILESPITGAAVGPTFECLLKKQFVTMRNSDRFWYENDIPPSGLTPTQLAEVRKVSLAAILCANTNIRKIQPRVFIRQDPYLNSKINCEQYEPLDVAEWTEEPLPLPAVMRHEFVVNDTSAEETRQFMPEISSDLLAAAVKRAEEELLERKQLEYNAWLEQRIADPRSAAGTAASFSKANRDALLLANSSIMYELATNEILNGMHGLRRRKRQIFDSTENVLGGFPNSNDFSDLLQNVDISGFLHNHKPTNHEEVQCPVDDSPCDPTTPYRTLSGHCNNLRNPPLGKSLTTFARLLPPAYEDGVSKPRAMSVTGVPLPNPRVISTVIHPDISNLHNRYTLMVMQFAQFLDHDMTMTPIHKGFQESIPSCRSCDSPRTVHPECNPFPVPPGDHYYPTVNVSSGARMCFPSMRSLPGQQQLGPREQVNQNTGFLDASVVYGENSCICNILRGFNGRMNVTSNSRRGRDLLPQSSTHPECKARSGFCFIGGDGRASEQPALAIMHTMWIREHNRAMEALRQNNNNNNIMFLLTQCASLRVTDCNQLLREASREAILRDDVCTAQCGFVLAATETTARLQQFTTPTSPGFPGFPAHTNSLRSSPMPASFNGFKLPDLSQFIG</sequence>
<dbReference type="OrthoDB" id="823504at2759"/>
<reference evidence="3 4" key="1">
    <citation type="journal article" date="2014" name="Curr. Biol.">
        <title>The genome of the clonal raider ant Cerapachys biroi.</title>
        <authorList>
            <person name="Oxley P.R."/>
            <person name="Ji L."/>
            <person name="Fetter-Pruneda I."/>
            <person name="McKenzie S.K."/>
            <person name="Li C."/>
            <person name="Hu H."/>
            <person name="Zhang G."/>
            <person name="Kronauer D.J."/>
        </authorList>
    </citation>
    <scope>NUCLEOTIDE SEQUENCE [LARGE SCALE GENOMIC DNA]</scope>
</reference>
<evidence type="ECO:0000313" key="4">
    <source>
        <dbReference type="Proteomes" id="UP000053097"/>
    </source>
</evidence>
<dbReference type="Gene3D" id="1.10.640.10">
    <property type="entry name" value="Haem peroxidase domain superfamily, animal type"/>
    <property type="match status" value="3"/>
</dbReference>
<dbReference type="PANTHER" id="PTHR11475:SF134">
    <property type="entry name" value="LD42267P"/>
    <property type="match status" value="1"/>
</dbReference>
<dbReference type="GO" id="GO:0006979">
    <property type="term" value="P:response to oxidative stress"/>
    <property type="evidence" value="ECO:0007669"/>
    <property type="project" value="InterPro"/>
</dbReference>
<protein>
    <submittedName>
        <fullName evidence="3">Peroxidasin-like protein</fullName>
    </submittedName>
</protein>
<name>A0A026WK85_OOCBI</name>
<feature type="compositionally biased region" description="Basic and acidic residues" evidence="2">
    <location>
        <begin position="1"/>
        <end position="21"/>
    </location>
</feature>
<dbReference type="PROSITE" id="PS50292">
    <property type="entry name" value="PEROXIDASE_3"/>
    <property type="match status" value="2"/>
</dbReference>
<accession>A0A026WK85</accession>
<organism evidence="3 4">
    <name type="scientific">Ooceraea biroi</name>
    <name type="common">Clonal raider ant</name>
    <name type="synonym">Cerapachys biroi</name>
    <dbReference type="NCBI Taxonomy" id="2015173"/>
    <lineage>
        <taxon>Eukaryota</taxon>
        <taxon>Metazoa</taxon>
        <taxon>Ecdysozoa</taxon>
        <taxon>Arthropoda</taxon>
        <taxon>Hexapoda</taxon>
        <taxon>Insecta</taxon>
        <taxon>Pterygota</taxon>
        <taxon>Neoptera</taxon>
        <taxon>Endopterygota</taxon>
        <taxon>Hymenoptera</taxon>
        <taxon>Apocrita</taxon>
        <taxon>Aculeata</taxon>
        <taxon>Formicoidea</taxon>
        <taxon>Formicidae</taxon>
        <taxon>Dorylinae</taxon>
        <taxon>Ooceraea</taxon>
    </lineage>
</organism>
<keyword evidence="4" id="KW-1185">Reference proteome</keyword>
<evidence type="ECO:0000313" key="3">
    <source>
        <dbReference type="EMBL" id="EZA56462.1"/>
    </source>
</evidence>
<dbReference type="Pfam" id="PF03098">
    <property type="entry name" value="An_peroxidase"/>
    <property type="match status" value="3"/>
</dbReference>
<gene>
    <name evidence="3" type="ORF">X777_03083</name>
</gene>
<dbReference type="GO" id="GO:0020037">
    <property type="term" value="F:heme binding"/>
    <property type="evidence" value="ECO:0007669"/>
    <property type="project" value="InterPro"/>
</dbReference>
<dbReference type="AlphaFoldDB" id="A0A026WK85"/>
<dbReference type="Proteomes" id="UP000053097">
    <property type="component" value="Unassembled WGS sequence"/>
</dbReference>
<dbReference type="InterPro" id="IPR010255">
    <property type="entry name" value="Haem_peroxidase_sf"/>
</dbReference>
<dbReference type="EMBL" id="KK107167">
    <property type="protein sequence ID" value="EZA56462.1"/>
    <property type="molecule type" value="Genomic_DNA"/>
</dbReference>
<dbReference type="PRINTS" id="PR00457">
    <property type="entry name" value="ANPEROXIDASE"/>
</dbReference>
<evidence type="ECO:0000256" key="1">
    <source>
        <dbReference type="ARBA" id="ARBA00022559"/>
    </source>
</evidence>
<dbReference type="GO" id="GO:0004601">
    <property type="term" value="F:peroxidase activity"/>
    <property type="evidence" value="ECO:0007669"/>
    <property type="project" value="UniProtKB-KW"/>
</dbReference>
<proteinExistence type="predicted"/>